<organism evidence="6 7">
    <name type="scientific">Mesomycoplasma molare</name>
    <dbReference type="NCBI Taxonomy" id="171288"/>
    <lineage>
        <taxon>Bacteria</taxon>
        <taxon>Bacillati</taxon>
        <taxon>Mycoplasmatota</taxon>
        <taxon>Mycoplasmoidales</taxon>
        <taxon>Metamycoplasmataceae</taxon>
        <taxon>Mesomycoplasma</taxon>
    </lineage>
</organism>
<dbReference type="RefSeq" id="WP_027123539.1">
    <property type="nucleotide sequence ID" value="NZ_CP103423.1"/>
</dbReference>
<gene>
    <name evidence="5 6" type="primary">rplJ</name>
    <name evidence="6" type="ORF">NX772_02170</name>
</gene>
<dbReference type="CDD" id="cd05797">
    <property type="entry name" value="Ribosomal_L10"/>
    <property type="match status" value="1"/>
</dbReference>
<keyword evidence="7" id="KW-1185">Reference proteome</keyword>
<proteinExistence type="inferred from homology"/>
<evidence type="ECO:0000256" key="5">
    <source>
        <dbReference type="HAMAP-Rule" id="MF_00362"/>
    </source>
</evidence>
<comment type="function">
    <text evidence="5">Forms part of the ribosomal stalk, playing a central role in the interaction of the ribosome with GTP-bound translation factors.</text>
</comment>
<dbReference type="NCBIfam" id="NF000955">
    <property type="entry name" value="PRK00099.1-1"/>
    <property type="match status" value="1"/>
</dbReference>
<evidence type="ECO:0000313" key="7">
    <source>
        <dbReference type="Proteomes" id="UP001058364"/>
    </source>
</evidence>
<evidence type="ECO:0000256" key="4">
    <source>
        <dbReference type="ARBA" id="ARBA00035202"/>
    </source>
</evidence>
<dbReference type="Gene3D" id="3.30.70.1730">
    <property type="match status" value="1"/>
</dbReference>
<dbReference type="InterPro" id="IPR047865">
    <property type="entry name" value="Ribosomal_uL10_bac_type"/>
</dbReference>
<evidence type="ECO:0000313" key="6">
    <source>
        <dbReference type="EMBL" id="UWD33895.1"/>
    </source>
</evidence>
<keyword evidence="3 5" id="KW-0687">Ribonucleoprotein</keyword>
<dbReference type="InterPro" id="IPR022973">
    <property type="entry name" value="Ribosomal_uL10_bac"/>
</dbReference>
<dbReference type="InterPro" id="IPR043141">
    <property type="entry name" value="Ribosomal_uL10-like_sf"/>
</dbReference>
<keyword evidence="2 5" id="KW-0689">Ribosomal protein</keyword>
<dbReference type="InterPro" id="IPR001790">
    <property type="entry name" value="Ribosomal_uL10"/>
</dbReference>
<sequence>MNSFRKEKENIVAEVKSNIENSSSLVIAEYRGLSVANFEELRKELKSAGVKIKVYKNRLFKIAAKDLGYEALESTLVGPNVFAFGGDDAISPAKIISKFSKKYPEVILKGGIYENQVIDSVEVQKVASLPSYEEALTMLASSLLGPLRQLSVGFKMLVDENKLVSEGEK</sequence>
<comment type="similarity">
    <text evidence="1 5">Belongs to the universal ribosomal protein uL10 family.</text>
</comment>
<keyword evidence="5" id="KW-0699">rRNA-binding</keyword>
<comment type="subunit">
    <text evidence="5">Part of the ribosomal stalk of the 50S ribosomal subunit. The N-terminus interacts with L11 and the large rRNA to form the base of the stalk. The C-terminus forms an elongated spine to which L12 dimers bind in a sequential fashion forming a multimeric L10(L12)X complex.</text>
</comment>
<dbReference type="SUPFAM" id="SSF160369">
    <property type="entry name" value="Ribosomal protein L10-like"/>
    <property type="match status" value="1"/>
</dbReference>
<dbReference type="HAMAP" id="MF_00362">
    <property type="entry name" value="Ribosomal_uL10"/>
    <property type="match status" value="1"/>
</dbReference>
<dbReference type="EMBL" id="CP103423">
    <property type="protein sequence ID" value="UWD33895.1"/>
    <property type="molecule type" value="Genomic_DNA"/>
</dbReference>
<accession>A0ABY5TUG9</accession>
<evidence type="ECO:0000256" key="3">
    <source>
        <dbReference type="ARBA" id="ARBA00023274"/>
    </source>
</evidence>
<keyword evidence="5" id="KW-0694">RNA-binding</keyword>
<evidence type="ECO:0000256" key="1">
    <source>
        <dbReference type="ARBA" id="ARBA00008889"/>
    </source>
</evidence>
<evidence type="ECO:0000256" key="2">
    <source>
        <dbReference type="ARBA" id="ARBA00022980"/>
    </source>
</evidence>
<protein>
    <recommendedName>
        <fullName evidence="4 5">Large ribosomal subunit protein uL10</fullName>
    </recommendedName>
</protein>
<dbReference type="GO" id="GO:0005840">
    <property type="term" value="C:ribosome"/>
    <property type="evidence" value="ECO:0007669"/>
    <property type="project" value="UniProtKB-KW"/>
</dbReference>
<dbReference type="Proteomes" id="UP001058364">
    <property type="component" value="Chromosome"/>
</dbReference>
<name>A0ABY5TUG9_9BACT</name>
<reference evidence="6" key="1">
    <citation type="submission" date="2022-08" db="EMBL/GenBank/DDBJ databases">
        <title>Complete genome sequence of Mycoplasma molare type strain H 542.</title>
        <authorList>
            <person name="Spergser J."/>
        </authorList>
    </citation>
    <scope>NUCLEOTIDE SEQUENCE</scope>
    <source>
        <strain evidence="6">H 542</strain>
    </source>
</reference>
<dbReference type="Pfam" id="PF00466">
    <property type="entry name" value="Ribosomal_L10"/>
    <property type="match status" value="1"/>
</dbReference>
<dbReference type="PANTHER" id="PTHR11560">
    <property type="entry name" value="39S RIBOSOMAL PROTEIN L10, MITOCHONDRIAL"/>
    <property type="match status" value="1"/>
</dbReference>